<organism evidence="2">
    <name type="scientific">Amphimedon queenslandica</name>
    <name type="common">Sponge</name>
    <dbReference type="NCBI Taxonomy" id="400682"/>
    <lineage>
        <taxon>Eukaryota</taxon>
        <taxon>Metazoa</taxon>
        <taxon>Porifera</taxon>
        <taxon>Demospongiae</taxon>
        <taxon>Heteroscleromorpha</taxon>
        <taxon>Haplosclerida</taxon>
        <taxon>Niphatidae</taxon>
        <taxon>Amphimedon</taxon>
    </lineage>
</organism>
<feature type="region of interest" description="Disordered" evidence="1">
    <location>
        <begin position="1"/>
        <end position="25"/>
    </location>
</feature>
<sequence length="25" mass="2654">MTSFKDSYGSIAPSVPQSHCSILTP</sequence>
<dbReference type="InParanoid" id="A0A1X7VAL9"/>
<feature type="compositionally biased region" description="Polar residues" evidence="1">
    <location>
        <begin position="15"/>
        <end position="25"/>
    </location>
</feature>
<evidence type="ECO:0000256" key="1">
    <source>
        <dbReference type="SAM" id="MobiDB-lite"/>
    </source>
</evidence>
<dbReference type="AlphaFoldDB" id="A0A1X7VAL9"/>
<reference evidence="2" key="1">
    <citation type="submission" date="2017-05" db="UniProtKB">
        <authorList>
            <consortium name="EnsemblMetazoa"/>
        </authorList>
    </citation>
    <scope>IDENTIFICATION</scope>
</reference>
<dbReference type="EnsemblMetazoa" id="Aqu2.1.36572_001">
    <property type="protein sequence ID" value="Aqu2.1.36572_001"/>
    <property type="gene ID" value="Aqu2.1.36572"/>
</dbReference>
<proteinExistence type="predicted"/>
<name>A0A1X7VAL9_AMPQE</name>
<accession>A0A1X7VAL9</accession>
<evidence type="ECO:0000313" key="2">
    <source>
        <dbReference type="EnsemblMetazoa" id="Aqu2.1.36572_001"/>
    </source>
</evidence>
<protein>
    <submittedName>
        <fullName evidence="2">Uncharacterized protein</fullName>
    </submittedName>
</protein>